<reference evidence="2 3" key="1">
    <citation type="submission" date="2013-01" db="EMBL/GenBank/DDBJ databases">
        <authorList>
            <person name="Harkins D.M."/>
            <person name="Durkin A.S."/>
            <person name="Brinkac L.M."/>
            <person name="Haft D.H."/>
            <person name="Selengut J.D."/>
            <person name="Sanka R."/>
            <person name="DePew J."/>
            <person name="Purushe J."/>
            <person name="Picardeau M."/>
            <person name="Werts C."/>
            <person name="Goarant C."/>
            <person name="Vinetz J.M."/>
            <person name="Sutton G.G."/>
            <person name="Nierman W.C."/>
            <person name="Fouts D.E."/>
        </authorList>
    </citation>
    <scope>NUCLEOTIDE SEQUENCE [LARGE SCALE GENOMIC DNA]</scope>
    <source>
        <strain evidence="2 3">200701203</strain>
    </source>
</reference>
<dbReference type="Pfam" id="PF07611">
    <property type="entry name" value="DUF1574"/>
    <property type="match status" value="1"/>
</dbReference>
<evidence type="ECO:0000313" key="2">
    <source>
        <dbReference type="EMBL" id="EMG00934.1"/>
    </source>
</evidence>
<evidence type="ECO:0000313" key="3">
    <source>
        <dbReference type="Proteomes" id="UP000011783"/>
    </source>
</evidence>
<dbReference type="InterPro" id="IPR011468">
    <property type="entry name" value="DUF1574"/>
</dbReference>
<dbReference type="EMBL" id="AKWO02000039">
    <property type="protein sequence ID" value="EMG00934.1"/>
    <property type="molecule type" value="Genomic_DNA"/>
</dbReference>
<dbReference type="AlphaFoldDB" id="M3H1G7"/>
<feature type="transmembrane region" description="Helical" evidence="1">
    <location>
        <begin position="6"/>
        <end position="24"/>
    </location>
</feature>
<feature type="transmembrane region" description="Helical" evidence="1">
    <location>
        <begin position="87"/>
        <end position="105"/>
    </location>
</feature>
<name>M3H1G7_LEPBO</name>
<protein>
    <submittedName>
        <fullName evidence="2">PF07611 domain protein</fullName>
    </submittedName>
</protein>
<organism evidence="2 3">
    <name type="scientific">Leptospira borgpetersenii str. 200701203</name>
    <dbReference type="NCBI Taxonomy" id="1193007"/>
    <lineage>
        <taxon>Bacteria</taxon>
        <taxon>Pseudomonadati</taxon>
        <taxon>Spirochaetota</taxon>
        <taxon>Spirochaetia</taxon>
        <taxon>Leptospirales</taxon>
        <taxon>Leptospiraceae</taxon>
        <taxon>Leptospira</taxon>
    </lineage>
</organism>
<dbReference type="BioCyc" id="LBOR1193007:G11KN-2439-MONOMER"/>
<evidence type="ECO:0000256" key="1">
    <source>
        <dbReference type="SAM" id="Phobius"/>
    </source>
</evidence>
<keyword evidence="1" id="KW-0812">Transmembrane</keyword>
<comment type="caution">
    <text evidence="2">The sequence shown here is derived from an EMBL/GenBank/DDBJ whole genome shotgun (WGS) entry which is preliminary data.</text>
</comment>
<keyword evidence="1" id="KW-0472">Membrane</keyword>
<proteinExistence type="predicted"/>
<accession>M3H1G7</accession>
<sequence length="106" mass="12664">MFRNRFLFVPFVIFIIAFGIDKLISSTALEPYYSLTLSDLNFRHKEFLFEELKDYLKKENRKKVLVYFGNSRALLFRNDYIEKNTRTGFYSIFLCLVVLPIIIFIG</sequence>
<dbReference type="Proteomes" id="UP000011783">
    <property type="component" value="Unassembled WGS sequence"/>
</dbReference>
<keyword evidence="1" id="KW-1133">Transmembrane helix</keyword>
<gene>
    <name evidence="2" type="ORF">LEP1GSC123_3292</name>
</gene>